<dbReference type="OrthoDB" id="9802264at2"/>
<dbReference type="RefSeq" id="WP_014297544.1">
    <property type="nucleotide sequence ID" value="NC_016751.1"/>
</dbReference>
<dbReference type="STRING" id="443254.Marpi_2099"/>
<organism evidence="5 6">
    <name type="scientific">Marinitoga piezophila (strain DSM 14283 / JCM 11233 / KA3)</name>
    <dbReference type="NCBI Taxonomy" id="443254"/>
    <lineage>
        <taxon>Bacteria</taxon>
        <taxon>Thermotogati</taxon>
        <taxon>Thermotogota</taxon>
        <taxon>Thermotogae</taxon>
        <taxon>Petrotogales</taxon>
        <taxon>Petrotogaceae</taxon>
        <taxon>Marinitoga</taxon>
    </lineage>
</organism>
<dbReference type="KEGG" id="mpz:Marpi_2099"/>
<feature type="domain" description="ABC transporter" evidence="4">
    <location>
        <begin position="4"/>
        <end position="235"/>
    </location>
</feature>
<dbReference type="InterPro" id="IPR003439">
    <property type="entry name" value="ABC_transporter-like_ATP-bd"/>
</dbReference>
<proteinExistence type="predicted"/>
<evidence type="ECO:0000313" key="6">
    <source>
        <dbReference type="Proteomes" id="UP000007161"/>
    </source>
</evidence>
<dbReference type="InterPro" id="IPR003593">
    <property type="entry name" value="AAA+_ATPase"/>
</dbReference>
<keyword evidence="1" id="KW-0813">Transport</keyword>
<dbReference type="Gene3D" id="3.40.50.300">
    <property type="entry name" value="P-loop containing nucleotide triphosphate hydrolases"/>
    <property type="match status" value="1"/>
</dbReference>
<keyword evidence="3" id="KW-0067">ATP-binding</keyword>
<dbReference type="SUPFAM" id="SSF50331">
    <property type="entry name" value="MOP-like"/>
    <property type="match status" value="1"/>
</dbReference>
<dbReference type="EMBL" id="CP003257">
    <property type="protein sequence ID" value="AEX86474.1"/>
    <property type="molecule type" value="Genomic_DNA"/>
</dbReference>
<dbReference type="PROSITE" id="PS00211">
    <property type="entry name" value="ABC_TRANSPORTER_1"/>
    <property type="match status" value="1"/>
</dbReference>
<dbReference type="InterPro" id="IPR027417">
    <property type="entry name" value="P-loop_NTPase"/>
</dbReference>
<dbReference type="GO" id="GO:0005524">
    <property type="term" value="F:ATP binding"/>
    <property type="evidence" value="ECO:0007669"/>
    <property type="project" value="UniProtKB-KW"/>
</dbReference>
<keyword evidence="2" id="KW-0547">Nucleotide-binding</keyword>
<evidence type="ECO:0000256" key="3">
    <source>
        <dbReference type="ARBA" id="ARBA00022840"/>
    </source>
</evidence>
<evidence type="ECO:0000259" key="4">
    <source>
        <dbReference type="PROSITE" id="PS50893"/>
    </source>
</evidence>
<dbReference type="SMART" id="SM00382">
    <property type="entry name" value="AAA"/>
    <property type="match status" value="1"/>
</dbReference>
<dbReference type="Gene3D" id="2.40.50.100">
    <property type="match status" value="1"/>
</dbReference>
<dbReference type="SUPFAM" id="SSF52540">
    <property type="entry name" value="P-loop containing nucleoside triphosphate hydrolases"/>
    <property type="match status" value="1"/>
</dbReference>
<dbReference type="GO" id="GO:0055052">
    <property type="term" value="C:ATP-binding cassette (ABC) transporter complex, substrate-binding subunit-containing"/>
    <property type="evidence" value="ECO:0007669"/>
    <property type="project" value="TreeGrafter"/>
</dbReference>
<dbReference type="PROSITE" id="PS50893">
    <property type="entry name" value="ABC_TRANSPORTER_2"/>
    <property type="match status" value="1"/>
</dbReference>
<gene>
    <name evidence="5" type="ordered locus">Marpi_2099</name>
</gene>
<dbReference type="PANTHER" id="PTHR43875">
    <property type="entry name" value="MALTODEXTRIN IMPORT ATP-BINDING PROTEIN MSMX"/>
    <property type="match status" value="1"/>
</dbReference>
<dbReference type="PANTHER" id="PTHR43875:SF1">
    <property type="entry name" value="OSMOPROTECTIVE COMPOUNDS UPTAKE ATP-BINDING PROTEIN GGTA"/>
    <property type="match status" value="1"/>
</dbReference>
<dbReference type="InterPro" id="IPR012340">
    <property type="entry name" value="NA-bd_OB-fold"/>
</dbReference>
<keyword evidence="6" id="KW-1185">Reference proteome</keyword>
<name>H2J7I1_MARPK</name>
<dbReference type="CDD" id="cd03301">
    <property type="entry name" value="ABC_MalK_N"/>
    <property type="match status" value="1"/>
</dbReference>
<reference evidence="5 6" key="1">
    <citation type="journal article" date="2012" name="J. Bacteriol.">
        <title>Complete Genome Sequence of the Thermophilic, Piezophilic, Heterotrophic Bacterium Marinitoga piezophila KA3.</title>
        <authorList>
            <person name="Lucas S."/>
            <person name="Han J."/>
            <person name="Lapidus A."/>
            <person name="Cheng J.F."/>
            <person name="Goodwin L.A."/>
            <person name="Pitluck S."/>
            <person name="Peters L."/>
            <person name="Mikhailova N."/>
            <person name="Teshima H."/>
            <person name="Detter J.C."/>
            <person name="Han C."/>
            <person name="Tapia R."/>
            <person name="Land M."/>
            <person name="Hauser L."/>
            <person name="Kyrpides N.C."/>
            <person name="Ivanova N."/>
            <person name="Pagani I."/>
            <person name="Vannier P."/>
            <person name="Oger P."/>
            <person name="Bartlett D.H."/>
            <person name="Noll K.M."/>
            <person name="Woyke T."/>
            <person name="Jebbar M."/>
        </authorList>
    </citation>
    <scope>NUCLEOTIDE SEQUENCE [LARGE SCALE GENOMIC DNA]</scope>
    <source>
        <strain evidence="6">DSM 14283 / JCM 11233 / KA3</strain>
    </source>
</reference>
<dbReference type="Proteomes" id="UP000007161">
    <property type="component" value="Chromosome"/>
</dbReference>
<dbReference type="eggNOG" id="COG3842">
    <property type="taxonomic scope" value="Bacteria"/>
</dbReference>
<evidence type="ECO:0000313" key="5">
    <source>
        <dbReference type="EMBL" id="AEX86474.1"/>
    </source>
</evidence>
<dbReference type="FunFam" id="3.40.50.300:FF:000042">
    <property type="entry name" value="Maltose/maltodextrin ABC transporter, ATP-binding protein"/>
    <property type="match status" value="1"/>
</dbReference>
<sequence>MATLELINLSKRYGKSVWGAKDISLKVDNGEFIVFLGPSGCGKTTTLRMIAGLEEVTEGTILIDNNDVTYLEPRKREVSMVFQSYAVWPHMTVYENIAFPLKLRKLPEKEIDNIVQEVSEMVKIQEYLKRYPRQLSGGQRQRVALARALAVKPKIFLMDEPLSNLDAKLRIKMRTELKAIHNKTGATTIFVTHDQSEALSMADRIVIMKDGNIEQVGTPDEVYFDSENVFVAGFIGTPPTNFFRMNIKNEGDKIVFYNEELKFSLSDKIKQLLKNYNKDEIILGIRPESFKIVSKDEAIFSRDILVVEPQGSHQIIAIEIGEQIIKIVSPSFPKYSSGETIHISFDEERVMLFDIETEKRIRE</sequence>
<protein>
    <submittedName>
        <fullName evidence="5">ATPase component of ABC-type sugar transporter</fullName>
    </submittedName>
</protein>
<dbReference type="Pfam" id="PF00005">
    <property type="entry name" value="ABC_tran"/>
    <property type="match status" value="1"/>
</dbReference>
<dbReference type="GO" id="GO:0016887">
    <property type="term" value="F:ATP hydrolysis activity"/>
    <property type="evidence" value="ECO:0007669"/>
    <property type="project" value="InterPro"/>
</dbReference>
<dbReference type="GO" id="GO:0140359">
    <property type="term" value="F:ABC-type transporter activity"/>
    <property type="evidence" value="ECO:0007669"/>
    <property type="project" value="InterPro"/>
</dbReference>
<dbReference type="Gene3D" id="2.40.50.140">
    <property type="entry name" value="Nucleic acid-binding proteins"/>
    <property type="match status" value="1"/>
</dbReference>
<dbReference type="InterPro" id="IPR047641">
    <property type="entry name" value="ABC_transpr_MalK/UgpC-like"/>
</dbReference>
<dbReference type="InterPro" id="IPR015855">
    <property type="entry name" value="ABC_transpr_MalK-like"/>
</dbReference>
<evidence type="ECO:0000256" key="2">
    <source>
        <dbReference type="ARBA" id="ARBA00022741"/>
    </source>
</evidence>
<reference evidence="6" key="2">
    <citation type="submission" date="2012-01" db="EMBL/GenBank/DDBJ databases">
        <title>Complete sequence of chromosome of Marinitoga piezophila KA3.</title>
        <authorList>
            <person name="Lucas S."/>
            <person name="Han J."/>
            <person name="Lapidus A."/>
            <person name="Cheng J.-F."/>
            <person name="Goodwin L."/>
            <person name="Pitluck S."/>
            <person name="Peters L."/>
            <person name="Mikhailova N."/>
            <person name="Teshima H."/>
            <person name="Detter J.C."/>
            <person name="Han C."/>
            <person name="Tapia R."/>
            <person name="Land M."/>
            <person name="Hauser L."/>
            <person name="Kyrpides N."/>
            <person name="Ivanova N."/>
            <person name="Pagani I."/>
            <person name="Jebbar M."/>
            <person name="Vannier P."/>
            <person name="Oger P."/>
            <person name="Cario A."/>
            <person name="Bartlett D."/>
            <person name="Noll K.M."/>
            <person name="Woyke T."/>
        </authorList>
    </citation>
    <scope>NUCLEOTIDE SEQUENCE [LARGE SCALE GENOMIC DNA]</scope>
    <source>
        <strain evidence="6">DSM 14283 / JCM 11233 / KA3</strain>
    </source>
</reference>
<dbReference type="InterPro" id="IPR040582">
    <property type="entry name" value="OB_MalK-like"/>
</dbReference>
<dbReference type="HOGENOM" id="CLU_000604_1_1_0"/>
<dbReference type="InterPro" id="IPR008995">
    <property type="entry name" value="Mo/tungstate-bd_C_term_dom"/>
</dbReference>
<dbReference type="AlphaFoldDB" id="H2J7I1"/>
<dbReference type="Pfam" id="PF17912">
    <property type="entry name" value="OB_MalK"/>
    <property type="match status" value="1"/>
</dbReference>
<keyword evidence="5" id="KW-0762">Sugar transport</keyword>
<dbReference type="GO" id="GO:0008643">
    <property type="term" value="P:carbohydrate transport"/>
    <property type="evidence" value="ECO:0007669"/>
    <property type="project" value="InterPro"/>
</dbReference>
<evidence type="ECO:0000256" key="1">
    <source>
        <dbReference type="ARBA" id="ARBA00022448"/>
    </source>
</evidence>
<accession>H2J7I1</accession>
<dbReference type="InterPro" id="IPR017871">
    <property type="entry name" value="ABC_transporter-like_CS"/>
</dbReference>